<dbReference type="InterPro" id="IPR032710">
    <property type="entry name" value="NTF2-like_dom_sf"/>
</dbReference>
<sequence>MESQVASTQAVVEKYLGNISAKNYQANLDLLADQVEWRIPGNQAMAPWIRDRNTKEEVVLFYEELFRHVEPISYAFTGKFYAGDQAVLTGNLESRMLATGKVFYSPFTIQITVRDGRINRYLLLEDSFGLVKTLTA</sequence>
<evidence type="ECO:0000313" key="2">
    <source>
        <dbReference type="EMBL" id="MBC9928774.1"/>
    </source>
</evidence>
<proteinExistence type="predicted"/>
<dbReference type="Gene3D" id="3.10.450.50">
    <property type="match status" value="1"/>
</dbReference>
<evidence type="ECO:0000313" key="3">
    <source>
        <dbReference type="Proteomes" id="UP000659124"/>
    </source>
</evidence>
<organism evidence="2 3">
    <name type="scientific">Chitinophaga qingshengii</name>
    <dbReference type="NCBI Taxonomy" id="1569794"/>
    <lineage>
        <taxon>Bacteria</taxon>
        <taxon>Pseudomonadati</taxon>
        <taxon>Bacteroidota</taxon>
        <taxon>Chitinophagia</taxon>
        <taxon>Chitinophagales</taxon>
        <taxon>Chitinophagaceae</taxon>
        <taxon>Chitinophaga</taxon>
    </lineage>
</organism>
<reference evidence="2 3" key="1">
    <citation type="submission" date="2020-09" db="EMBL/GenBank/DDBJ databases">
        <title>Genome sequences of type strains of Chitinophaga qingshengii and Chitinophaga varians.</title>
        <authorList>
            <person name="Kittiwongwattana C."/>
        </authorList>
    </citation>
    <scope>NUCLEOTIDE SEQUENCE [LARGE SCALE GENOMIC DNA]</scope>
    <source>
        <strain evidence="2 3">JCM 30026</strain>
    </source>
</reference>
<accession>A0ABR7TEW8</accession>
<dbReference type="EMBL" id="JACVFC010000001">
    <property type="protein sequence ID" value="MBC9928774.1"/>
    <property type="molecule type" value="Genomic_DNA"/>
</dbReference>
<evidence type="ECO:0000259" key="1">
    <source>
        <dbReference type="Pfam" id="PF12680"/>
    </source>
</evidence>
<comment type="caution">
    <text evidence="2">The sequence shown here is derived from an EMBL/GenBank/DDBJ whole genome shotgun (WGS) entry which is preliminary data.</text>
</comment>
<dbReference type="Proteomes" id="UP000659124">
    <property type="component" value="Unassembled WGS sequence"/>
</dbReference>
<keyword evidence="3" id="KW-1185">Reference proteome</keyword>
<dbReference type="RefSeq" id="WP_188085944.1">
    <property type="nucleotide sequence ID" value="NZ_JACVFC010000001.1"/>
</dbReference>
<name>A0ABR7TEW8_9BACT</name>
<dbReference type="InterPro" id="IPR037401">
    <property type="entry name" value="SnoaL-like"/>
</dbReference>
<dbReference type="Pfam" id="PF12680">
    <property type="entry name" value="SnoaL_2"/>
    <property type="match status" value="1"/>
</dbReference>
<dbReference type="SUPFAM" id="SSF54427">
    <property type="entry name" value="NTF2-like"/>
    <property type="match status" value="1"/>
</dbReference>
<feature type="domain" description="SnoaL-like" evidence="1">
    <location>
        <begin position="12"/>
        <end position="120"/>
    </location>
</feature>
<protein>
    <submittedName>
        <fullName evidence="2">Nuclear transport factor 2 family protein</fullName>
    </submittedName>
</protein>
<gene>
    <name evidence="2" type="ORF">ICL07_00205</name>
</gene>